<dbReference type="AlphaFoldDB" id="A0A765XAI7"/>
<gene>
    <name evidence="1" type="ORF">GGB84_003281</name>
</gene>
<evidence type="ECO:0000313" key="1">
    <source>
        <dbReference type="EMBL" id="HAG5771573.1"/>
    </source>
</evidence>
<reference evidence="1" key="2">
    <citation type="submission" date="2020-02" db="EMBL/GenBank/DDBJ databases">
        <authorList>
            <consortium name="NCBI Pathogen Detection Project"/>
        </authorList>
    </citation>
    <scope>NUCLEOTIDE SEQUENCE</scope>
    <source>
        <strain evidence="1">1839</strain>
    </source>
</reference>
<reference evidence="1" key="1">
    <citation type="journal article" date="2018" name="Genome Biol.">
        <title>SKESA: strategic k-mer extension for scrupulous assemblies.</title>
        <authorList>
            <person name="Souvorov A."/>
            <person name="Agarwala R."/>
            <person name="Lipman D.J."/>
        </authorList>
    </citation>
    <scope>NUCLEOTIDE SEQUENCE [LARGE SCALE GENOMIC DNA]</scope>
    <source>
        <strain evidence="1">1839</strain>
    </source>
</reference>
<proteinExistence type="predicted"/>
<sequence length="115" mass="13377">MKNDIEIVDEMIWHDGVLLETRTICHHAEYNFILIVEVYTDNSTSGRQQKIIEFMGVEHFSQIMDATELIDNQSAGNIKDAIILYKKKKYKIMINLFGGFLSFSFRKLRVIGNEC</sequence>
<dbReference type="EMBL" id="DAAYTU010000020">
    <property type="protein sequence ID" value="HAG5771573.1"/>
    <property type="molecule type" value="Genomic_DNA"/>
</dbReference>
<comment type="caution">
    <text evidence="1">The sequence shown here is derived from an EMBL/GenBank/DDBJ whole genome shotgun (WGS) entry which is preliminary data.</text>
</comment>
<name>A0A765XAI7_ECOLX</name>
<protein>
    <submittedName>
        <fullName evidence="1">Uncharacterized protein</fullName>
    </submittedName>
</protein>
<organism evidence="1">
    <name type="scientific">Escherichia coli</name>
    <dbReference type="NCBI Taxonomy" id="562"/>
    <lineage>
        <taxon>Bacteria</taxon>
        <taxon>Pseudomonadati</taxon>
        <taxon>Pseudomonadota</taxon>
        <taxon>Gammaproteobacteria</taxon>
        <taxon>Enterobacterales</taxon>
        <taxon>Enterobacteriaceae</taxon>
        <taxon>Escherichia</taxon>
    </lineage>
</organism>
<accession>A0A765XAI7</accession>